<evidence type="ECO:0000259" key="7">
    <source>
        <dbReference type="PROSITE" id="PS50023"/>
    </source>
</evidence>
<feature type="domain" description="LIM zinc-binding" evidence="7">
    <location>
        <begin position="3"/>
        <end position="65"/>
    </location>
</feature>
<keyword evidence="2 5" id="KW-0479">Metal-binding</keyword>
<dbReference type="GO" id="GO:0000981">
    <property type="term" value="F:DNA-binding transcription factor activity, RNA polymerase II-specific"/>
    <property type="evidence" value="ECO:0007669"/>
    <property type="project" value="InterPro"/>
</dbReference>
<feature type="compositionally biased region" description="Gly residues" evidence="6">
    <location>
        <begin position="234"/>
        <end position="251"/>
    </location>
</feature>
<feature type="compositionally biased region" description="Basic and acidic residues" evidence="6">
    <location>
        <begin position="294"/>
        <end position="306"/>
    </location>
</feature>
<dbReference type="AlphaFoldDB" id="A0A1I8JP68"/>
<dbReference type="GO" id="GO:0046872">
    <property type="term" value="F:metal ion binding"/>
    <property type="evidence" value="ECO:0007669"/>
    <property type="project" value="UniProtKB-KW"/>
</dbReference>
<dbReference type="GO" id="GO:0048665">
    <property type="term" value="P:neuron fate specification"/>
    <property type="evidence" value="ECO:0007669"/>
    <property type="project" value="InterPro"/>
</dbReference>
<evidence type="ECO:0000256" key="5">
    <source>
        <dbReference type="PROSITE-ProRule" id="PRU00125"/>
    </source>
</evidence>
<dbReference type="PANTHER" id="PTHR24204:SF8">
    <property type="entry name" value="TAILUP, ISOFORM A"/>
    <property type="match status" value="1"/>
</dbReference>
<dbReference type="GO" id="GO:0007409">
    <property type="term" value="P:axonogenesis"/>
    <property type="evidence" value="ECO:0007669"/>
    <property type="project" value="TreeGrafter"/>
</dbReference>
<dbReference type="PANTHER" id="PTHR24204">
    <property type="entry name" value="INSULIN GENE ENHANCER PROTEIN"/>
    <property type="match status" value="1"/>
</dbReference>
<dbReference type="SMART" id="SM00132">
    <property type="entry name" value="LIM"/>
    <property type="match status" value="2"/>
</dbReference>
<feature type="region of interest" description="Disordered" evidence="6">
    <location>
        <begin position="357"/>
        <end position="398"/>
    </location>
</feature>
<keyword evidence="8" id="KW-1185">Reference proteome</keyword>
<evidence type="ECO:0000313" key="9">
    <source>
        <dbReference type="WBParaSite" id="snap_masked-unitig_35977-processed-gene-0.1-mRNA-1"/>
    </source>
</evidence>
<accession>A0A1I8JP68</accession>
<dbReference type="WBParaSite" id="snap_masked-unitig_35977-processed-gene-0.1-mRNA-1">
    <property type="protein sequence ID" value="snap_masked-unitig_35977-processed-gene-0.1-mRNA-1"/>
    <property type="gene ID" value="snap_masked-unitig_35977-processed-gene-0.1"/>
</dbReference>
<dbReference type="InterPro" id="IPR047169">
    <property type="entry name" value="ISL1/2-like"/>
</dbReference>
<evidence type="ECO:0000313" key="8">
    <source>
        <dbReference type="Proteomes" id="UP000095280"/>
    </source>
</evidence>
<proteinExistence type="predicted"/>
<organism evidence="8 9">
    <name type="scientific">Macrostomum lignano</name>
    <dbReference type="NCBI Taxonomy" id="282301"/>
    <lineage>
        <taxon>Eukaryota</taxon>
        <taxon>Metazoa</taxon>
        <taxon>Spiralia</taxon>
        <taxon>Lophotrochozoa</taxon>
        <taxon>Platyhelminthes</taxon>
        <taxon>Rhabditophora</taxon>
        <taxon>Macrostomorpha</taxon>
        <taxon>Macrostomida</taxon>
        <taxon>Macrostomidae</taxon>
        <taxon>Macrostomum</taxon>
    </lineage>
</organism>
<evidence type="ECO:0000256" key="4">
    <source>
        <dbReference type="ARBA" id="ARBA00023038"/>
    </source>
</evidence>
<dbReference type="InterPro" id="IPR001781">
    <property type="entry name" value="Znf_LIM"/>
</dbReference>
<dbReference type="Gene3D" id="2.10.110.10">
    <property type="entry name" value="Cysteine Rich Protein"/>
    <property type="match status" value="2"/>
</dbReference>
<sequence>MCSLCAGCGDVITDPYILRVQPDLEWHARCLKCAECSAELNEARTCYVRDGKTYCKADYCSSTPLTDCFREPLPPNVNIAFSKTDFVMRARSKVYHIDCFRCFYTCSRQLIPGEEFAVRKKRQSPLSSSDFDAMELLSKSPMLPSNNNSGSRDSIHEQDLDSRDGIFFVEDLRRPRKIEERDGRRDGRTRGGGAAAAVATAAEVAEVASTDEDSLSPSVGNSETQSNCDRSSISGGGGGGALPKQSAGGGSSKRNKSSGKDSKTTRVRTVLNEKQLLHTLRTCYAANRDRDALMKEPAGGDDRPESQGHPGSGSRISAAKTRRSRSSSSRMEHQIQQKRTLSGVPMIATSPLLTLSASSSGAGIRRGAAAAPPAASHRRSDQTVQPPPPPPPSATTAAAARHFQQLVSAYSESVPV</sequence>
<feature type="region of interest" description="Disordered" evidence="6">
    <location>
        <begin position="178"/>
        <end position="197"/>
    </location>
</feature>
<dbReference type="FunFam" id="2.10.110.10:FF:000034">
    <property type="entry name" value="Insulin gene enhancer protein ISL"/>
    <property type="match status" value="1"/>
</dbReference>
<dbReference type="GO" id="GO:0045944">
    <property type="term" value="P:positive regulation of transcription by RNA polymerase II"/>
    <property type="evidence" value="ECO:0007669"/>
    <property type="project" value="InterPro"/>
</dbReference>
<evidence type="ECO:0000256" key="3">
    <source>
        <dbReference type="ARBA" id="ARBA00022833"/>
    </source>
</evidence>
<feature type="compositionally biased region" description="Low complexity" evidence="6">
    <location>
        <begin position="357"/>
        <end position="375"/>
    </location>
</feature>
<reference evidence="9" key="1">
    <citation type="submission" date="2016-11" db="UniProtKB">
        <authorList>
            <consortium name="WormBaseParasite"/>
        </authorList>
    </citation>
    <scope>IDENTIFICATION</scope>
</reference>
<evidence type="ECO:0000256" key="6">
    <source>
        <dbReference type="SAM" id="MobiDB-lite"/>
    </source>
</evidence>
<feature type="compositionally biased region" description="Basic and acidic residues" evidence="6">
    <location>
        <begin position="178"/>
        <end position="189"/>
    </location>
</feature>
<evidence type="ECO:0000256" key="2">
    <source>
        <dbReference type="ARBA" id="ARBA00022723"/>
    </source>
</evidence>
<dbReference type="Proteomes" id="UP000095280">
    <property type="component" value="Unplaced"/>
</dbReference>
<evidence type="ECO:0000256" key="1">
    <source>
        <dbReference type="ARBA" id="ARBA00004123"/>
    </source>
</evidence>
<feature type="region of interest" description="Disordered" evidence="6">
    <location>
        <begin position="294"/>
        <end position="343"/>
    </location>
</feature>
<dbReference type="Pfam" id="PF00412">
    <property type="entry name" value="LIM"/>
    <property type="match status" value="2"/>
</dbReference>
<feature type="compositionally biased region" description="Polar residues" evidence="6">
    <location>
        <begin position="215"/>
        <end position="230"/>
    </location>
</feature>
<keyword evidence="3 5" id="KW-0862">Zinc</keyword>
<dbReference type="PROSITE" id="PS50023">
    <property type="entry name" value="LIM_DOMAIN_2"/>
    <property type="match status" value="1"/>
</dbReference>
<name>A0A1I8JP68_9PLAT</name>
<protein>
    <submittedName>
        <fullName evidence="9">LIM zinc-binding domain-containing protein</fullName>
    </submittedName>
</protein>
<comment type="subcellular location">
    <subcellularLocation>
        <location evidence="1">Nucleus</location>
    </subcellularLocation>
</comment>
<dbReference type="CDD" id="cd09366">
    <property type="entry name" value="LIM1_Isl"/>
    <property type="match status" value="1"/>
</dbReference>
<dbReference type="GO" id="GO:0005634">
    <property type="term" value="C:nucleus"/>
    <property type="evidence" value="ECO:0007669"/>
    <property type="project" value="UniProtKB-SubCell"/>
</dbReference>
<dbReference type="SUPFAM" id="SSF57716">
    <property type="entry name" value="Glucocorticoid receptor-like (DNA-binding domain)"/>
    <property type="match status" value="2"/>
</dbReference>
<keyword evidence="4 5" id="KW-0440">LIM domain</keyword>
<feature type="region of interest" description="Disordered" evidence="6">
    <location>
        <begin position="203"/>
        <end position="272"/>
    </location>
</feature>
<dbReference type="InterPro" id="IPR047244">
    <property type="entry name" value="ISL1/2-like_LIM1"/>
</dbReference>
<dbReference type="PROSITE" id="PS00478">
    <property type="entry name" value="LIM_DOMAIN_1"/>
    <property type="match status" value="1"/>
</dbReference>